<keyword evidence="1" id="KW-0812">Transmembrane</keyword>
<dbReference type="InterPro" id="IPR000073">
    <property type="entry name" value="AB_hydrolase_1"/>
</dbReference>
<protein>
    <submittedName>
        <fullName evidence="3">Lysophospholipase</fullName>
    </submittedName>
</protein>
<comment type="caution">
    <text evidence="3">The sequence shown here is derived from an EMBL/GenBank/DDBJ whole genome shotgun (WGS) entry which is preliminary data.</text>
</comment>
<reference evidence="3 4" key="1">
    <citation type="submission" date="2016-10" db="EMBL/GenBank/DDBJ databases">
        <title>Rodentibacter gen. nov. and new species.</title>
        <authorList>
            <person name="Christensen H."/>
        </authorList>
    </citation>
    <scope>NUCLEOTIDE SEQUENCE [LARGE SCALE GENOMIC DNA]</scope>
    <source>
        <strain evidence="3 4">Ppn418</strain>
    </source>
</reference>
<sequence>MIREPHFCQFALVELLPFFESAPTQYLIGKGNIRIAYRHFVQQESAVKKLMILVNGRAENMMKWSELAYDFYHQGYDVLLFDHRGQGYSDRLLADPEKGHLDEFRFYVEDMQKVIEKITALFDYQTQHLVSHSLGSLIAAYYLANCDHRINKAVLSSPFFGVPLKQPIRDELIIAAMNLLGQGERYVFGKGAYRPAHLERNELSFCKTRMKWMNRINRKYPALHLGGPTFRWVHLCLNAIKHLPTIVPRIEIPVLILQSEKEKIVDNKTLEKLTALFPNAHCELVHQAKHEILFERDGLRENVIKNITQFLSVPNVLVHSFCIMVIAIGFFFS</sequence>
<dbReference type="AlphaFoldDB" id="A0A1V3IJF5"/>
<dbReference type="STRING" id="1908257.BKK47_00850"/>
<dbReference type="RefSeq" id="WP_077493065.1">
    <property type="nucleotide sequence ID" value="NZ_MLHG01000008.1"/>
</dbReference>
<keyword evidence="4" id="KW-1185">Reference proteome</keyword>
<evidence type="ECO:0000313" key="4">
    <source>
        <dbReference type="Proteomes" id="UP000189426"/>
    </source>
</evidence>
<dbReference type="EMBL" id="MLHG01000008">
    <property type="protein sequence ID" value="OOF41512.1"/>
    <property type="molecule type" value="Genomic_DNA"/>
</dbReference>
<evidence type="ECO:0000259" key="2">
    <source>
        <dbReference type="Pfam" id="PF00561"/>
    </source>
</evidence>
<proteinExistence type="predicted"/>
<accession>A0A1V3IJF5</accession>
<evidence type="ECO:0000256" key="1">
    <source>
        <dbReference type="SAM" id="Phobius"/>
    </source>
</evidence>
<dbReference type="Gene3D" id="3.40.50.1820">
    <property type="entry name" value="alpha/beta hydrolase"/>
    <property type="match status" value="1"/>
</dbReference>
<evidence type="ECO:0000313" key="3">
    <source>
        <dbReference type="EMBL" id="OOF41512.1"/>
    </source>
</evidence>
<dbReference type="Pfam" id="PF00561">
    <property type="entry name" value="Abhydrolase_1"/>
    <property type="match status" value="1"/>
</dbReference>
<dbReference type="PANTHER" id="PTHR11614">
    <property type="entry name" value="PHOSPHOLIPASE-RELATED"/>
    <property type="match status" value="1"/>
</dbReference>
<keyword evidence="1" id="KW-1133">Transmembrane helix</keyword>
<feature type="transmembrane region" description="Helical" evidence="1">
    <location>
        <begin position="310"/>
        <end position="332"/>
    </location>
</feature>
<keyword evidence="1" id="KW-0472">Membrane</keyword>
<organism evidence="3 4">
    <name type="scientific">Rodentibacter mrazii</name>
    <dbReference type="NCBI Taxonomy" id="1908257"/>
    <lineage>
        <taxon>Bacteria</taxon>
        <taxon>Pseudomonadati</taxon>
        <taxon>Pseudomonadota</taxon>
        <taxon>Gammaproteobacteria</taxon>
        <taxon>Pasteurellales</taxon>
        <taxon>Pasteurellaceae</taxon>
        <taxon>Rodentibacter</taxon>
    </lineage>
</organism>
<dbReference type="InterPro" id="IPR051044">
    <property type="entry name" value="MAG_DAG_Lipase"/>
</dbReference>
<name>A0A1V3IJF5_9PAST</name>
<gene>
    <name evidence="3" type="ORF">BKK47_00850</name>
</gene>
<dbReference type="SUPFAM" id="SSF53474">
    <property type="entry name" value="alpha/beta-Hydrolases"/>
    <property type="match status" value="1"/>
</dbReference>
<feature type="domain" description="AB hydrolase-1" evidence="2">
    <location>
        <begin position="50"/>
        <end position="296"/>
    </location>
</feature>
<dbReference type="InterPro" id="IPR029058">
    <property type="entry name" value="AB_hydrolase_fold"/>
</dbReference>
<dbReference type="Proteomes" id="UP000189426">
    <property type="component" value="Unassembled WGS sequence"/>
</dbReference>